<feature type="domain" description="TonB-dependent receptor-like beta-barrel" evidence="11">
    <location>
        <begin position="253"/>
        <end position="735"/>
    </location>
</feature>
<dbReference type="Proteomes" id="UP000676649">
    <property type="component" value="Chromosome"/>
</dbReference>
<evidence type="ECO:0000256" key="9">
    <source>
        <dbReference type="RuleBase" id="RU003357"/>
    </source>
</evidence>
<keyword evidence="2 8" id="KW-0813">Transport</keyword>
<dbReference type="InterPro" id="IPR039426">
    <property type="entry name" value="TonB-dep_rcpt-like"/>
</dbReference>
<name>A0A975MLQ4_9GAMM</name>
<comment type="similarity">
    <text evidence="8 9">Belongs to the TonB-dependent receptor family.</text>
</comment>
<accession>A0A975MLQ4</accession>
<keyword evidence="7 8" id="KW-0998">Cell outer membrane</keyword>
<dbReference type="InterPro" id="IPR036942">
    <property type="entry name" value="Beta-barrel_TonB_sf"/>
</dbReference>
<keyword evidence="14" id="KW-1185">Reference proteome</keyword>
<dbReference type="GO" id="GO:0009279">
    <property type="term" value="C:cell outer membrane"/>
    <property type="evidence" value="ECO:0007669"/>
    <property type="project" value="UniProtKB-SubCell"/>
</dbReference>
<dbReference type="InterPro" id="IPR037066">
    <property type="entry name" value="Plug_dom_sf"/>
</dbReference>
<evidence type="ECO:0000256" key="5">
    <source>
        <dbReference type="ARBA" id="ARBA00023077"/>
    </source>
</evidence>
<keyword evidence="13" id="KW-0675">Receptor</keyword>
<proteinExistence type="inferred from homology"/>
<dbReference type="PROSITE" id="PS52016">
    <property type="entry name" value="TONB_DEPENDENT_REC_3"/>
    <property type="match status" value="1"/>
</dbReference>
<feature type="signal peptide" evidence="10">
    <location>
        <begin position="1"/>
        <end position="23"/>
    </location>
</feature>
<dbReference type="EMBL" id="CP073754">
    <property type="protein sequence ID" value="QWF70186.1"/>
    <property type="molecule type" value="Genomic_DNA"/>
</dbReference>
<dbReference type="SUPFAM" id="SSF56935">
    <property type="entry name" value="Porins"/>
    <property type="match status" value="1"/>
</dbReference>
<evidence type="ECO:0000256" key="2">
    <source>
        <dbReference type="ARBA" id="ARBA00022448"/>
    </source>
</evidence>
<dbReference type="Gene3D" id="2.40.170.20">
    <property type="entry name" value="TonB-dependent receptor, beta-barrel domain"/>
    <property type="match status" value="1"/>
</dbReference>
<feature type="chain" id="PRO_5037034561" evidence="10">
    <location>
        <begin position="24"/>
        <end position="776"/>
    </location>
</feature>
<dbReference type="Pfam" id="PF07715">
    <property type="entry name" value="Plug"/>
    <property type="match status" value="1"/>
</dbReference>
<evidence type="ECO:0000313" key="13">
    <source>
        <dbReference type="EMBL" id="QWF70186.1"/>
    </source>
</evidence>
<evidence type="ECO:0000256" key="6">
    <source>
        <dbReference type="ARBA" id="ARBA00023136"/>
    </source>
</evidence>
<evidence type="ECO:0000256" key="1">
    <source>
        <dbReference type="ARBA" id="ARBA00004571"/>
    </source>
</evidence>
<sequence>MQSLYFRTWLVLALMVTANEAAAGSWWQEILKPQSQDDTPAPAKTDIEAKSAEHPVDAFELPEVAVVSTTPLGSTGLALKKVSGNVQSAEDEDIQRHEALAIPDFLNRRMESVNVNDTQNNPYQPDISYRGFTASPLLGTPIGISVYQDGVRVNEAFGDTVNWDLIPQIAIANMEMMPGSNPLFGLNTLGGALSVRTKSGFSHPGFHAQSYGGSYGRQAYQAELGGSKDNLDWYFAGNIFGDDGWRPFSPTSVNQGFGKIGWENEKTDLDLSFTFADNNMQGVGPTPQSMLQQNWAAIFTAPDITKNTMYFVNLKGSHRFTDELQLSGNTYFRNNNTSSLNSNTGNNCDVWVQATLSCQNGAAPGSFQATQTRTNGAGANLQLTSDYKIKNHDNQFVTGGGFNYGNTHFYEATQDAVINASYFETGTTPFAPQAQLHAQNAYSNLFVTDTFSVFDWMHINSALNWIQAEVRNVDQMNPTNSQNSLSSNTHYQRLNPSAGVTLNPLDALALQTPLQEFTTYFNYNEGFRAPTAVEMGCSNPLVPCNLPNSMISDPPTLKPVVSHTLEAGLRGKFSKALKWNAAVYQTINTNDILFESTNFTGTQGYFANVGKTRRQGVEFGLSGLALDSLNWYLSYGFVDATYQSSALLFNGLNQENVIAGNKIPSIPQNTLKFGAEYEFFKNLFLGSDVQYTGGQYARGDDQNVYQALPDYTVVNLNGRYVFNRYLELFAMGRNVLDNHYLSFGQMGQNFFNGQNSQFVGPGAVATGYAGIRVHWD</sequence>
<dbReference type="KEGG" id="mpad:KEF85_12635"/>
<dbReference type="Pfam" id="PF00593">
    <property type="entry name" value="TonB_dep_Rec_b-barrel"/>
    <property type="match status" value="1"/>
</dbReference>
<protein>
    <submittedName>
        <fullName evidence="13">TonB-dependent receptor</fullName>
    </submittedName>
</protein>
<keyword evidence="3 8" id="KW-1134">Transmembrane beta strand</keyword>
<reference evidence="13" key="1">
    <citation type="submission" date="2021-04" db="EMBL/GenBank/DDBJ databases">
        <title>Draft genome sequence data of methanotrophic Methylovulum sp. strain S1L and Methylomonas sp. strain S2AM isolated from boreal lake water columns.</title>
        <authorList>
            <person name="Rissanen A.J."/>
            <person name="Mangayil R."/>
            <person name="Svenning M.M."/>
            <person name="Khanongnuch R."/>
        </authorList>
    </citation>
    <scope>NUCLEOTIDE SEQUENCE</scope>
    <source>
        <strain evidence="13">S2AM</strain>
    </source>
</reference>
<keyword evidence="4 8" id="KW-0812">Transmembrane</keyword>
<dbReference type="GO" id="GO:0015344">
    <property type="term" value="F:siderophore uptake transmembrane transporter activity"/>
    <property type="evidence" value="ECO:0007669"/>
    <property type="project" value="TreeGrafter"/>
</dbReference>
<organism evidence="13 14">
    <name type="scientific">Methylomonas paludis</name>
    <dbReference type="NCBI Taxonomy" id="1173101"/>
    <lineage>
        <taxon>Bacteria</taxon>
        <taxon>Pseudomonadati</taxon>
        <taxon>Pseudomonadota</taxon>
        <taxon>Gammaproteobacteria</taxon>
        <taxon>Methylococcales</taxon>
        <taxon>Methylococcaceae</taxon>
        <taxon>Methylomonas</taxon>
    </lineage>
</organism>
<evidence type="ECO:0000256" key="7">
    <source>
        <dbReference type="ARBA" id="ARBA00023237"/>
    </source>
</evidence>
<evidence type="ECO:0000256" key="8">
    <source>
        <dbReference type="PROSITE-ProRule" id="PRU01360"/>
    </source>
</evidence>
<dbReference type="InterPro" id="IPR000531">
    <property type="entry name" value="Beta-barrel_TonB"/>
</dbReference>
<keyword evidence="5 9" id="KW-0798">TonB box</keyword>
<feature type="domain" description="TonB-dependent receptor plug" evidence="12">
    <location>
        <begin position="79"/>
        <end position="192"/>
    </location>
</feature>
<dbReference type="GO" id="GO:0044718">
    <property type="term" value="P:siderophore transmembrane transport"/>
    <property type="evidence" value="ECO:0007669"/>
    <property type="project" value="TreeGrafter"/>
</dbReference>
<gene>
    <name evidence="13" type="ORF">KEF85_12635</name>
</gene>
<evidence type="ECO:0000256" key="3">
    <source>
        <dbReference type="ARBA" id="ARBA00022452"/>
    </source>
</evidence>
<evidence type="ECO:0000259" key="12">
    <source>
        <dbReference type="Pfam" id="PF07715"/>
    </source>
</evidence>
<evidence type="ECO:0000256" key="4">
    <source>
        <dbReference type="ARBA" id="ARBA00022692"/>
    </source>
</evidence>
<keyword evidence="6 8" id="KW-0472">Membrane</keyword>
<dbReference type="Gene3D" id="2.170.130.10">
    <property type="entry name" value="TonB-dependent receptor, plug domain"/>
    <property type="match status" value="1"/>
</dbReference>
<evidence type="ECO:0000256" key="10">
    <source>
        <dbReference type="SAM" id="SignalP"/>
    </source>
</evidence>
<keyword evidence="10" id="KW-0732">Signal</keyword>
<evidence type="ECO:0000313" key="14">
    <source>
        <dbReference type="Proteomes" id="UP000676649"/>
    </source>
</evidence>
<dbReference type="RefSeq" id="WP_215581098.1">
    <property type="nucleotide sequence ID" value="NZ_CP073754.1"/>
</dbReference>
<dbReference type="PANTHER" id="PTHR30069:SF39">
    <property type="entry name" value="BLL6183 PROTEIN"/>
    <property type="match status" value="1"/>
</dbReference>
<comment type="subcellular location">
    <subcellularLocation>
        <location evidence="1 8">Cell outer membrane</location>
        <topology evidence="1 8">Multi-pass membrane protein</topology>
    </subcellularLocation>
</comment>
<dbReference type="InterPro" id="IPR012910">
    <property type="entry name" value="Plug_dom"/>
</dbReference>
<evidence type="ECO:0000259" key="11">
    <source>
        <dbReference type="Pfam" id="PF00593"/>
    </source>
</evidence>
<dbReference type="AlphaFoldDB" id="A0A975MLQ4"/>
<dbReference type="PANTHER" id="PTHR30069">
    <property type="entry name" value="TONB-DEPENDENT OUTER MEMBRANE RECEPTOR"/>
    <property type="match status" value="1"/>
</dbReference>